<reference evidence="1 2" key="1">
    <citation type="submission" date="2020-12" db="EMBL/GenBank/DDBJ databases">
        <title>Hymenobacter sp.</title>
        <authorList>
            <person name="Kim M.K."/>
        </authorList>
    </citation>
    <scope>NUCLEOTIDE SEQUENCE [LARGE SCALE GENOMIC DNA]</scope>
    <source>
        <strain evidence="1 2">BT442</strain>
    </source>
</reference>
<protein>
    <recommendedName>
        <fullName evidence="3">Lipocalin-like domain-containing protein</fullName>
    </recommendedName>
</protein>
<comment type="caution">
    <text evidence="1">The sequence shown here is derived from an EMBL/GenBank/DDBJ whole genome shotgun (WGS) entry which is preliminary data.</text>
</comment>
<dbReference type="PROSITE" id="PS51257">
    <property type="entry name" value="PROKAR_LIPOPROTEIN"/>
    <property type="match status" value="1"/>
</dbReference>
<dbReference type="RefSeq" id="WP_198073917.1">
    <property type="nucleotide sequence ID" value="NZ_JAEDAE010000001.1"/>
</dbReference>
<keyword evidence="2" id="KW-1185">Reference proteome</keyword>
<evidence type="ECO:0008006" key="3">
    <source>
        <dbReference type="Google" id="ProtNLM"/>
    </source>
</evidence>
<evidence type="ECO:0000313" key="1">
    <source>
        <dbReference type="EMBL" id="MBH8556460.1"/>
    </source>
</evidence>
<dbReference type="EMBL" id="JAEDAE010000001">
    <property type="protein sequence ID" value="MBH8556460.1"/>
    <property type="molecule type" value="Genomic_DNA"/>
</dbReference>
<gene>
    <name evidence="1" type="ORF">I7X13_00275</name>
</gene>
<accession>A0ABS0Q1C6</accession>
<proteinExistence type="predicted"/>
<organism evidence="1 2">
    <name type="scientific">Hymenobacter negativus</name>
    <dbReference type="NCBI Taxonomy" id="2795026"/>
    <lineage>
        <taxon>Bacteria</taxon>
        <taxon>Pseudomonadati</taxon>
        <taxon>Bacteroidota</taxon>
        <taxon>Cytophagia</taxon>
        <taxon>Cytophagales</taxon>
        <taxon>Hymenobacteraceae</taxon>
        <taxon>Hymenobacter</taxon>
    </lineage>
</organism>
<evidence type="ECO:0000313" key="2">
    <source>
        <dbReference type="Proteomes" id="UP000625631"/>
    </source>
</evidence>
<name>A0ABS0Q1C6_9BACT</name>
<dbReference type="Proteomes" id="UP000625631">
    <property type="component" value="Unassembled WGS sequence"/>
</dbReference>
<sequence>MPISLRRLTLALCAGGALGLTACKKHQEPAPDTRSQREIWLTTPGWSMQTIKDELTTPAGVVTTSTSTPASFFDPCHLDDLTRFNADRTFTVDDGPIKCPQPATSSTNTWSFAANETEILFSNATKSNKITTLTATTLALTYNETYPDGTMWTQTVTYAAK</sequence>